<dbReference type="PANTHER" id="PTHR43539">
    <property type="entry name" value="FLAVIN-BINDING MONOOXYGENASE-LIKE PROTEIN (AFU_ORTHOLOGUE AFUA_4G09220)"/>
    <property type="match status" value="1"/>
</dbReference>
<dbReference type="EMBL" id="FXZC01000004">
    <property type="protein sequence ID" value="SMX85792.1"/>
    <property type="molecule type" value="Genomic_DNA"/>
</dbReference>
<evidence type="ECO:0000256" key="1">
    <source>
        <dbReference type="ARBA" id="ARBA00023002"/>
    </source>
</evidence>
<sequence>MQWSANDYWHRLSALRFAGKRRATTTFGPDSNDAHPAPITGCGPEKGHPMPQRAAETTEVVIVGGGQAGIAMSEHLESQGVPHIVLERDRVAEAWRTRRWDSLVANGPAWHDRFPTQEFEDTDPEAFATKTEVADYFQTLVDRRRLPVRTGVTVTSVKALDGAPGYRVETDTGTIDADYVVAATGPFQVPNVPAIIPAEAGLTQLHSNAYKNPEQLDDGGVLVVGAGSSGVQIAAEIQASGRKVHLAVGPHDRPPRSYRGRDFCWWLGALGLWDLAAPPVGADHVTIAVSGARGGHTVDFRDLEASGITLLGRANGFSDGTLFVGDDLGENIARGDENYLSLLRAADDFIERNGLDLPEEPEAHELGPDPEGVRNPIRELDLAEAGVRTVIWATGFGVDYSWLDVPGVLDERGYPVQQRGVTPVPGVYFLGLPWLSRRGSSFIWGVWHDAKYLADQIGIQRMYRDFTPTGTRSGAQPGTARTGESATAELLEAAG</sequence>
<protein>
    <submittedName>
        <fullName evidence="3">Putative flavoprotein involved in K+ transport</fullName>
    </submittedName>
</protein>
<dbReference type="AlphaFoldDB" id="A0A2H1JF61"/>
<dbReference type="PANTHER" id="PTHR43539:SF78">
    <property type="entry name" value="FLAVIN-CONTAINING MONOOXYGENASE"/>
    <property type="match status" value="1"/>
</dbReference>
<keyword evidence="1" id="KW-0560">Oxidoreductase</keyword>
<accession>A0A2H1JF61</accession>
<dbReference type="Pfam" id="PF13738">
    <property type="entry name" value="Pyr_redox_3"/>
    <property type="match status" value="1"/>
</dbReference>
<dbReference type="Proteomes" id="UP000234333">
    <property type="component" value="Unassembled WGS sequence"/>
</dbReference>
<gene>
    <name evidence="3" type="ORF">BC102111_02158</name>
</gene>
<evidence type="ECO:0000313" key="4">
    <source>
        <dbReference type="Proteomes" id="UP000234333"/>
    </source>
</evidence>
<dbReference type="PRINTS" id="PR00411">
    <property type="entry name" value="PNDRDTASEI"/>
</dbReference>
<dbReference type="InterPro" id="IPR036188">
    <property type="entry name" value="FAD/NAD-bd_sf"/>
</dbReference>
<dbReference type="GO" id="GO:0004497">
    <property type="term" value="F:monooxygenase activity"/>
    <property type="evidence" value="ECO:0007669"/>
    <property type="project" value="TreeGrafter"/>
</dbReference>
<name>A0A2H1JF61_9MICO</name>
<dbReference type="Gene3D" id="3.50.50.60">
    <property type="entry name" value="FAD/NAD(P)-binding domain"/>
    <property type="match status" value="2"/>
</dbReference>
<evidence type="ECO:0000313" key="3">
    <source>
        <dbReference type="EMBL" id="SMX85792.1"/>
    </source>
</evidence>
<evidence type="ECO:0000256" key="2">
    <source>
        <dbReference type="SAM" id="MobiDB-lite"/>
    </source>
</evidence>
<reference evidence="3 4" key="1">
    <citation type="submission" date="2017-03" db="EMBL/GenBank/DDBJ databases">
        <authorList>
            <person name="Afonso C.L."/>
            <person name="Miller P.J."/>
            <person name="Scott M.A."/>
            <person name="Spackman E."/>
            <person name="Goraichik I."/>
            <person name="Dimitrov K.M."/>
            <person name="Suarez D.L."/>
            <person name="Swayne D.E."/>
        </authorList>
    </citation>
    <scope>NUCLEOTIDE SEQUENCE [LARGE SCALE GENOMIC DNA]</scope>
    <source>
        <strain evidence="3 4">CIP 102111</strain>
    </source>
</reference>
<proteinExistence type="predicted"/>
<dbReference type="InterPro" id="IPR050982">
    <property type="entry name" value="Auxin_biosynth/cation_transpt"/>
</dbReference>
<dbReference type="SUPFAM" id="SSF51905">
    <property type="entry name" value="FAD/NAD(P)-binding domain"/>
    <property type="match status" value="2"/>
</dbReference>
<feature type="region of interest" description="Disordered" evidence="2">
    <location>
        <begin position="26"/>
        <end position="52"/>
    </location>
</feature>
<organism evidence="3 4">
    <name type="scientific">Brevibacterium casei CIP 102111</name>
    <dbReference type="NCBI Taxonomy" id="1255625"/>
    <lineage>
        <taxon>Bacteria</taxon>
        <taxon>Bacillati</taxon>
        <taxon>Actinomycetota</taxon>
        <taxon>Actinomycetes</taxon>
        <taxon>Micrococcales</taxon>
        <taxon>Brevibacteriaceae</taxon>
        <taxon>Brevibacterium</taxon>
    </lineage>
</organism>
<dbReference type="GO" id="GO:0050660">
    <property type="term" value="F:flavin adenine dinucleotide binding"/>
    <property type="evidence" value="ECO:0007669"/>
    <property type="project" value="TreeGrafter"/>
</dbReference>